<accession>A0A2P5AFH7</accession>
<feature type="transmembrane region" description="Helical" evidence="1">
    <location>
        <begin position="30"/>
        <end position="47"/>
    </location>
</feature>
<keyword evidence="3" id="KW-1185">Reference proteome</keyword>
<name>A0A2P5AFH7_PARAD</name>
<keyword evidence="1" id="KW-1133">Transmembrane helix</keyword>
<sequence length="113" mass="13113">MAGKKQEGRVVDPVVLFETRKARFRGVCKVFASTIMIGMCLIWYYRLTNIPSSSALRTWLAWIGAFMAEVGFGLYWIITQSVRWSLLRFHPFKERLTKRFECLLIISSSLSLD</sequence>
<protein>
    <submittedName>
        <fullName evidence="2">Uncharacterized protein</fullName>
    </submittedName>
</protein>
<reference evidence="3" key="1">
    <citation type="submission" date="2016-06" db="EMBL/GenBank/DDBJ databases">
        <title>Parallel loss of symbiosis genes in relatives of nitrogen-fixing non-legume Parasponia.</title>
        <authorList>
            <person name="Van Velzen R."/>
            <person name="Holmer R."/>
            <person name="Bu F."/>
            <person name="Rutten L."/>
            <person name="Van Zeijl A."/>
            <person name="Liu W."/>
            <person name="Santuari L."/>
            <person name="Cao Q."/>
            <person name="Sharma T."/>
            <person name="Shen D."/>
            <person name="Roswanjaya Y."/>
            <person name="Wardhani T."/>
            <person name="Kalhor M.S."/>
            <person name="Jansen J."/>
            <person name="Van den Hoogen J."/>
            <person name="Gungor B."/>
            <person name="Hartog M."/>
            <person name="Hontelez J."/>
            <person name="Verver J."/>
            <person name="Yang W.-C."/>
            <person name="Schijlen E."/>
            <person name="Repin R."/>
            <person name="Schilthuizen M."/>
            <person name="Schranz E."/>
            <person name="Heidstra R."/>
            <person name="Miyata K."/>
            <person name="Fedorova E."/>
            <person name="Kohlen W."/>
            <person name="Bisseling T."/>
            <person name="Smit S."/>
            <person name="Geurts R."/>
        </authorList>
    </citation>
    <scope>NUCLEOTIDE SEQUENCE [LARGE SCALE GENOMIC DNA]</scope>
    <source>
        <strain evidence="3">cv. WU1-14</strain>
    </source>
</reference>
<keyword evidence="1" id="KW-0472">Membrane</keyword>
<dbReference type="OrthoDB" id="1929172at2759"/>
<feature type="transmembrane region" description="Helical" evidence="1">
    <location>
        <begin position="59"/>
        <end position="78"/>
    </location>
</feature>
<evidence type="ECO:0000313" key="3">
    <source>
        <dbReference type="Proteomes" id="UP000237105"/>
    </source>
</evidence>
<evidence type="ECO:0000313" key="2">
    <source>
        <dbReference type="EMBL" id="PON35283.1"/>
    </source>
</evidence>
<evidence type="ECO:0000256" key="1">
    <source>
        <dbReference type="SAM" id="Phobius"/>
    </source>
</evidence>
<dbReference type="EMBL" id="JXTB01000618">
    <property type="protein sequence ID" value="PON35283.1"/>
    <property type="molecule type" value="Genomic_DNA"/>
</dbReference>
<proteinExistence type="predicted"/>
<keyword evidence="1" id="KW-0812">Transmembrane</keyword>
<comment type="caution">
    <text evidence="2">The sequence shown here is derived from an EMBL/GenBank/DDBJ whole genome shotgun (WGS) entry which is preliminary data.</text>
</comment>
<dbReference type="AlphaFoldDB" id="A0A2P5AFH7"/>
<dbReference type="Proteomes" id="UP000237105">
    <property type="component" value="Unassembled WGS sequence"/>
</dbReference>
<gene>
    <name evidence="2" type="ORF">PanWU01x14_337610</name>
</gene>
<dbReference type="STRING" id="3476.A0A2P5AFH7"/>
<organism evidence="2 3">
    <name type="scientific">Parasponia andersonii</name>
    <name type="common">Sponia andersonii</name>
    <dbReference type="NCBI Taxonomy" id="3476"/>
    <lineage>
        <taxon>Eukaryota</taxon>
        <taxon>Viridiplantae</taxon>
        <taxon>Streptophyta</taxon>
        <taxon>Embryophyta</taxon>
        <taxon>Tracheophyta</taxon>
        <taxon>Spermatophyta</taxon>
        <taxon>Magnoliopsida</taxon>
        <taxon>eudicotyledons</taxon>
        <taxon>Gunneridae</taxon>
        <taxon>Pentapetalae</taxon>
        <taxon>rosids</taxon>
        <taxon>fabids</taxon>
        <taxon>Rosales</taxon>
        <taxon>Cannabaceae</taxon>
        <taxon>Parasponia</taxon>
    </lineage>
</organism>